<dbReference type="Gene3D" id="3.40.50.720">
    <property type="entry name" value="NAD(P)-binding Rossmann-like Domain"/>
    <property type="match status" value="1"/>
</dbReference>
<dbReference type="SUPFAM" id="SSF48179">
    <property type="entry name" value="6-phosphogluconate dehydrogenase C-terminal domain-like"/>
    <property type="match status" value="1"/>
</dbReference>
<dbReference type="Pfam" id="PF03446">
    <property type="entry name" value="NAD_binding_2"/>
    <property type="match status" value="1"/>
</dbReference>
<dbReference type="InterPro" id="IPR036291">
    <property type="entry name" value="NAD(P)-bd_dom_sf"/>
</dbReference>
<proteinExistence type="predicted"/>
<keyword evidence="2" id="KW-0520">NAD</keyword>
<feature type="domain" description="6-phosphogluconate dehydrogenase NADP-binding" evidence="3">
    <location>
        <begin position="2"/>
        <end position="161"/>
    </location>
</feature>
<evidence type="ECO:0000259" key="3">
    <source>
        <dbReference type="Pfam" id="PF03446"/>
    </source>
</evidence>
<evidence type="ECO:0000313" key="5">
    <source>
        <dbReference type="EMBL" id="MBD5771806.1"/>
    </source>
</evidence>
<dbReference type="Gene3D" id="1.10.1040.10">
    <property type="entry name" value="N-(1-d-carboxylethyl)-l-norvaline Dehydrogenase, domain 2"/>
    <property type="match status" value="1"/>
</dbReference>
<dbReference type="EMBL" id="JACYFC010000004">
    <property type="protein sequence ID" value="MBD5771806.1"/>
    <property type="molecule type" value="Genomic_DNA"/>
</dbReference>
<dbReference type="InterPro" id="IPR015815">
    <property type="entry name" value="HIBADH-related"/>
</dbReference>
<organism evidence="5 6">
    <name type="scientific">Marinomonas colpomeniae</name>
    <dbReference type="NCBI Taxonomy" id="2774408"/>
    <lineage>
        <taxon>Bacteria</taxon>
        <taxon>Pseudomonadati</taxon>
        <taxon>Pseudomonadota</taxon>
        <taxon>Gammaproteobacteria</taxon>
        <taxon>Oceanospirillales</taxon>
        <taxon>Oceanospirillaceae</taxon>
        <taxon>Marinomonas</taxon>
    </lineage>
</organism>
<dbReference type="InterPro" id="IPR006115">
    <property type="entry name" value="6PGDH_NADP-bd"/>
</dbReference>
<protein>
    <submittedName>
        <fullName evidence="5">NAD(P)-dependent oxidoreductase</fullName>
    </submittedName>
</protein>
<dbReference type="RefSeq" id="WP_191595199.1">
    <property type="nucleotide sequence ID" value="NZ_JACYFC010000004.1"/>
</dbReference>
<evidence type="ECO:0000256" key="2">
    <source>
        <dbReference type="ARBA" id="ARBA00023027"/>
    </source>
</evidence>
<accession>A0ABR8P0I8</accession>
<evidence type="ECO:0000256" key="1">
    <source>
        <dbReference type="ARBA" id="ARBA00023002"/>
    </source>
</evidence>
<dbReference type="InterPro" id="IPR013328">
    <property type="entry name" value="6PGD_dom2"/>
</dbReference>
<dbReference type="Pfam" id="PF14833">
    <property type="entry name" value="NAD_binding_11"/>
    <property type="match status" value="1"/>
</dbReference>
<reference evidence="5 6" key="1">
    <citation type="submission" date="2020-09" db="EMBL/GenBank/DDBJ databases">
        <title>Marinomonas sp. nov., isolated from the cysticercosis algae of Qingdao, China.</title>
        <authorList>
            <person name="Sun X."/>
        </authorList>
    </citation>
    <scope>NUCLEOTIDE SEQUENCE [LARGE SCALE GENOMIC DNA]</scope>
    <source>
        <strain evidence="5 6">SM2066</strain>
    </source>
</reference>
<comment type="caution">
    <text evidence="5">The sequence shown here is derived from an EMBL/GenBank/DDBJ whole genome shotgun (WGS) entry which is preliminary data.</text>
</comment>
<dbReference type="PIRSF" id="PIRSF000103">
    <property type="entry name" value="HIBADH"/>
    <property type="match status" value="1"/>
</dbReference>
<name>A0ABR8P0I8_9GAMM</name>
<dbReference type="InterPro" id="IPR008927">
    <property type="entry name" value="6-PGluconate_DH-like_C_sf"/>
</dbReference>
<evidence type="ECO:0000259" key="4">
    <source>
        <dbReference type="Pfam" id="PF14833"/>
    </source>
</evidence>
<evidence type="ECO:0000313" key="6">
    <source>
        <dbReference type="Proteomes" id="UP000604161"/>
    </source>
</evidence>
<dbReference type="Proteomes" id="UP000604161">
    <property type="component" value="Unassembled WGS sequence"/>
</dbReference>
<gene>
    <name evidence="5" type="ORF">IF202_12195</name>
</gene>
<dbReference type="InterPro" id="IPR029154">
    <property type="entry name" value="HIBADH-like_NADP-bd"/>
</dbReference>
<dbReference type="PANTHER" id="PTHR43060">
    <property type="entry name" value="3-HYDROXYISOBUTYRATE DEHYDROGENASE-LIKE 1, MITOCHONDRIAL-RELATED"/>
    <property type="match status" value="1"/>
</dbReference>
<dbReference type="SUPFAM" id="SSF51735">
    <property type="entry name" value="NAD(P)-binding Rossmann-fold domains"/>
    <property type="match status" value="1"/>
</dbReference>
<keyword evidence="6" id="KW-1185">Reference proteome</keyword>
<feature type="domain" description="3-hydroxyisobutyrate dehydrogenase-like NAD-binding" evidence="4">
    <location>
        <begin position="164"/>
        <end position="275"/>
    </location>
</feature>
<sequence>MQVGFIGLGNVGGQLAGSLLRNGLDVMVRDLDDALMATFKEKGALVAGSPKELAAACDVVITCLPSPAVCSHVMEADDGVIAGIKADAVWLEMSTTDEAEIRRIAEKVQAKGALAVDCPVSGGCHRAGTGNISIFAGCERSAFDKVLPILTTMGRRVIHTGPLGSASKLKIITNYLCSVHLLALSEALTSAQVMGLDMNVTYEAIKASSGNSFVHETESQVILNGSRDISFTLDLVSKDVGLFDEVAKRHGLPLELAPLVVDIFKDGQARYGDREFSPNIIRRLEDACGVKVLGKGFPAQMVDDEPEEPGYEVKIPFRSDY</sequence>
<dbReference type="PANTHER" id="PTHR43060:SF15">
    <property type="entry name" value="3-HYDROXYISOBUTYRATE DEHYDROGENASE-LIKE 1, MITOCHONDRIAL-RELATED"/>
    <property type="match status" value="1"/>
</dbReference>
<keyword evidence="1" id="KW-0560">Oxidoreductase</keyword>